<feature type="transmembrane region" description="Helical" evidence="2">
    <location>
        <begin position="271"/>
        <end position="289"/>
    </location>
</feature>
<dbReference type="Pfam" id="PF02518">
    <property type="entry name" value="HATPase_c"/>
    <property type="match status" value="1"/>
</dbReference>
<keyword evidence="2" id="KW-0812">Transmembrane</keyword>
<dbReference type="EMBL" id="UINC01005317">
    <property type="protein sequence ID" value="SVA20540.1"/>
    <property type="molecule type" value="Genomic_DNA"/>
</dbReference>
<evidence type="ECO:0000259" key="5">
    <source>
        <dbReference type="PROSITE" id="PS50113"/>
    </source>
</evidence>
<reference evidence="6" key="1">
    <citation type="submission" date="2018-05" db="EMBL/GenBank/DDBJ databases">
        <authorList>
            <person name="Lanie J.A."/>
            <person name="Ng W.-L."/>
            <person name="Kazmierczak K.M."/>
            <person name="Andrzejewski T.M."/>
            <person name="Davidsen T.M."/>
            <person name="Wayne K.J."/>
            <person name="Tettelin H."/>
            <person name="Glass J.I."/>
            <person name="Rusch D."/>
            <person name="Podicherti R."/>
            <person name="Tsui H.-C.T."/>
            <person name="Winkler M.E."/>
        </authorList>
    </citation>
    <scope>NUCLEOTIDE SEQUENCE</scope>
</reference>
<dbReference type="InterPro" id="IPR036890">
    <property type="entry name" value="HATPase_C_sf"/>
</dbReference>
<dbReference type="SMART" id="SM00091">
    <property type="entry name" value="PAS"/>
    <property type="match status" value="1"/>
</dbReference>
<dbReference type="CDD" id="cd00130">
    <property type="entry name" value="PAS"/>
    <property type="match status" value="1"/>
</dbReference>
<dbReference type="SMART" id="SM00387">
    <property type="entry name" value="HATPase_c"/>
    <property type="match status" value="1"/>
</dbReference>
<evidence type="ECO:0000259" key="3">
    <source>
        <dbReference type="PROSITE" id="PS50109"/>
    </source>
</evidence>
<evidence type="ECO:0000256" key="2">
    <source>
        <dbReference type="SAM" id="Phobius"/>
    </source>
</evidence>
<name>A0A381TX16_9ZZZZ</name>
<dbReference type="CDD" id="cd00082">
    <property type="entry name" value="HisKA"/>
    <property type="match status" value="1"/>
</dbReference>
<feature type="domain" description="Histidine kinase" evidence="3">
    <location>
        <begin position="747"/>
        <end position="957"/>
    </location>
</feature>
<dbReference type="Gene3D" id="3.30.450.20">
    <property type="entry name" value="PAS domain"/>
    <property type="match status" value="1"/>
</dbReference>
<dbReference type="InterPro" id="IPR003661">
    <property type="entry name" value="HisK_dim/P_dom"/>
</dbReference>
<dbReference type="InterPro" id="IPR036097">
    <property type="entry name" value="HisK_dim/P_sf"/>
</dbReference>
<keyword evidence="2" id="KW-1133">Transmembrane helix</keyword>
<dbReference type="PRINTS" id="PR00344">
    <property type="entry name" value="BCTRLSENSOR"/>
</dbReference>
<evidence type="ECO:0000259" key="4">
    <source>
        <dbReference type="PROSITE" id="PS50112"/>
    </source>
</evidence>
<dbReference type="GO" id="GO:0000155">
    <property type="term" value="F:phosphorelay sensor kinase activity"/>
    <property type="evidence" value="ECO:0007669"/>
    <property type="project" value="InterPro"/>
</dbReference>
<dbReference type="NCBIfam" id="TIGR00229">
    <property type="entry name" value="sensory_box"/>
    <property type="match status" value="1"/>
</dbReference>
<dbReference type="InterPro" id="IPR029016">
    <property type="entry name" value="GAF-like_dom_sf"/>
</dbReference>
<proteinExistence type="predicted"/>
<dbReference type="PANTHER" id="PTHR43065:SF42">
    <property type="entry name" value="TWO-COMPONENT SENSOR PPRA"/>
    <property type="match status" value="1"/>
</dbReference>
<dbReference type="Pfam" id="PF08448">
    <property type="entry name" value="PAS_4"/>
    <property type="match status" value="1"/>
</dbReference>
<dbReference type="SUPFAM" id="SSF47384">
    <property type="entry name" value="Homodimeric domain of signal transducing histidine kinase"/>
    <property type="match status" value="1"/>
</dbReference>
<feature type="transmembrane region" description="Helical" evidence="2">
    <location>
        <begin position="165"/>
        <end position="184"/>
    </location>
</feature>
<feature type="transmembrane region" description="Helical" evidence="2">
    <location>
        <begin position="400"/>
        <end position="420"/>
    </location>
</feature>
<dbReference type="Gene3D" id="3.30.565.10">
    <property type="entry name" value="Histidine kinase-like ATPase, C-terminal domain"/>
    <property type="match status" value="1"/>
</dbReference>
<keyword evidence="2" id="KW-0472">Membrane</keyword>
<feature type="transmembrane region" description="Helical" evidence="2">
    <location>
        <begin position="230"/>
        <end position="251"/>
    </location>
</feature>
<dbReference type="InterPro" id="IPR003018">
    <property type="entry name" value="GAF"/>
</dbReference>
<evidence type="ECO:0000313" key="6">
    <source>
        <dbReference type="EMBL" id="SVA20540.1"/>
    </source>
</evidence>
<dbReference type="SMART" id="SM00388">
    <property type="entry name" value="HisKA"/>
    <property type="match status" value="1"/>
</dbReference>
<dbReference type="Pfam" id="PF00512">
    <property type="entry name" value="HisKA"/>
    <property type="match status" value="1"/>
</dbReference>
<dbReference type="PROSITE" id="PS50112">
    <property type="entry name" value="PAS"/>
    <property type="match status" value="1"/>
</dbReference>
<dbReference type="InterPro" id="IPR004358">
    <property type="entry name" value="Sig_transdc_His_kin-like_C"/>
</dbReference>
<dbReference type="SUPFAM" id="SSF55781">
    <property type="entry name" value="GAF domain-like"/>
    <property type="match status" value="1"/>
</dbReference>
<feature type="transmembrane region" description="Helical" evidence="2">
    <location>
        <begin position="16"/>
        <end position="36"/>
    </location>
</feature>
<dbReference type="PROSITE" id="PS50109">
    <property type="entry name" value="HIS_KIN"/>
    <property type="match status" value="1"/>
</dbReference>
<dbReference type="Pfam" id="PF01590">
    <property type="entry name" value="GAF"/>
    <property type="match status" value="1"/>
</dbReference>
<dbReference type="InterPro" id="IPR036034">
    <property type="entry name" value="PDZ_sf"/>
</dbReference>
<feature type="transmembrane region" description="Helical" evidence="2">
    <location>
        <begin position="334"/>
        <end position="353"/>
    </location>
</feature>
<dbReference type="Gene3D" id="2.30.42.10">
    <property type="match status" value="1"/>
</dbReference>
<feature type="transmembrane region" description="Helical" evidence="2">
    <location>
        <begin position="365"/>
        <end position="388"/>
    </location>
</feature>
<feature type="transmembrane region" description="Helical" evidence="2">
    <location>
        <begin position="196"/>
        <end position="218"/>
    </location>
</feature>
<organism evidence="6">
    <name type="scientific">marine metagenome</name>
    <dbReference type="NCBI Taxonomy" id="408172"/>
    <lineage>
        <taxon>unclassified sequences</taxon>
        <taxon>metagenomes</taxon>
        <taxon>ecological metagenomes</taxon>
    </lineage>
</organism>
<feature type="domain" description="PAS" evidence="4">
    <location>
        <begin position="615"/>
        <end position="662"/>
    </location>
</feature>
<dbReference type="SUPFAM" id="SSF55874">
    <property type="entry name" value="ATPase domain of HSP90 chaperone/DNA topoisomerase II/histidine kinase"/>
    <property type="match status" value="1"/>
</dbReference>
<dbReference type="InterPro" id="IPR013656">
    <property type="entry name" value="PAS_4"/>
</dbReference>
<dbReference type="InterPro" id="IPR003594">
    <property type="entry name" value="HATPase_dom"/>
</dbReference>
<dbReference type="Gene3D" id="3.30.450.40">
    <property type="match status" value="1"/>
</dbReference>
<dbReference type="InterPro" id="IPR005467">
    <property type="entry name" value="His_kinase_dom"/>
</dbReference>
<dbReference type="PROSITE" id="PS50113">
    <property type="entry name" value="PAC"/>
    <property type="match status" value="1"/>
</dbReference>
<evidence type="ECO:0000256" key="1">
    <source>
        <dbReference type="ARBA" id="ARBA00022553"/>
    </source>
</evidence>
<dbReference type="SMART" id="SM00065">
    <property type="entry name" value="GAF"/>
    <property type="match status" value="1"/>
</dbReference>
<dbReference type="PANTHER" id="PTHR43065">
    <property type="entry name" value="SENSOR HISTIDINE KINASE"/>
    <property type="match status" value="1"/>
</dbReference>
<sequence>MATILTEAGESRPTGLSAWAAAGLAVALVVTLLLMATLNVVDRATWHAVDDGIRWEDQPNGVTAAGIADNEATSSDEVQVGDLLRAIDGTPVETTGDVVAALHDGRLNVVRRYTLQRTGQLQLLEVVLSPVAARPTQIYFVMVGIGVFGLLIGSTLRLTRPEKAGTLHFFWLSVAFFGMFAFSFTERLDKIDWVFYWADAVSTLALGPMFVHFSLNFPGTARGQRKARHALTLVLYGVAGLLGTFHVVLLASDAASAVFQERVDFFWRLQFTVLGAHVFLGVGLMLAAIRRISSVAARRQLGWIVGGVVVGGLPSMLGYALPWSLGLDPIPIELVVVPLGLVPLAFGAAIVGYRLRDVEVFVKRGLGYTGAVLAMVAIYFMLVGLSQAVFQHQFDGHDSVIILLSTAIVVLVAVPVRTAIQSMLDRAYYRERYDHRIALRGFARDLNTDLDLDRLARRLVGKVRETLASDRTVLMLRSAEHSGGVFEPFRASGVNSLSAWPSLASGSTIGTRLCQRHTVILEDPASSRYHPEEEVEFWRDQGVQYFVPCISGERTIAALLLGAKANGEPLSSDDVALLTVVSGQVATAIENGRLYSELRSKVSEVERIRKFSDDIIESLNVGLVVLDLADHVTWWNRAIERIYGVPRETAIGSNLSELFEPSFVAWLEQTRQGRLVDGMSSRQSVSSRHQGGRRQLLIEVTVSLLQTSEGETSGTMILIEDITEQVRLEEQLQLSDKMASMGLLAAGVAHEVNTPLTGISSFTQMLREKTEADDPRISLLEKIESQTSRASKIVNGLLNLAKPGRTDTAGSVDVNNVIGEVAALLEHQLKTADIQVRCELPSTPAVVQGFEFKLQQVFLNLFLNAKDAMPTGGDLTVTLRVENRQVVVEVTDTGGGIASEELSRIYDPFFTTKAVGKGTGLGLSITYGVVKEHNGSIQCESEPGQGTRFTVTLPCPLRSRDRLPAHA</sequence>
<dbReference type="SUPFAM" id="SSF50156">
    <property type="entry name" value="PDZ domain-like"/>
    <property type="match status" value="1"/>
</dbReference>
<feature type="transmembrane region" description="Helical" evidence="2">
    <location>
        <begin position="301"/>
        <end position="322"/>
    </location>
</feature>
<dbReference type="Gene3D" id="1.10.287.130">
    <property type="match status" value="1"/>
</dbReference>
<gene>
    <name evidence="6" type="ORF">METZ01_LOCUS73394</name>
</gene>
<protein>
    <recommendedName>
        <fullName evidence="7">Histidine kinase domain-containing protein</fullName>
    </recommendedName>
</protein>
<dbReference type="InterPro" id="IPR000014">
    <property type="entry name" value="PAS"/>
</dbReference>
<dbReference type="AlphaFoldDB" id="A0A381TX16"/>
<accession>A0A381TX16</accession>
<dbReference type="InterPro" id="IPR000700">
    <property type="entry name" value="PAS-assoc_C"/>
</dbReference>
<dbReference type="SUPFAM" id="SSF55785">
    <property type="entry name" value="PYP-like sensor domain (PAS domain)"/>
    <property type="match status" value="1"/>
</dbReference>
<feature type="domain" description="PAC" evidence="5">
    <location>
        <begin position="679"/>
        <end position="734"/>
    </location>
</feature>
<evidence type="ECO:0008006" key="7">
    <source>
        <dbReference type="Google" id="ProtNLM"/>
    </source>
</evidence>
<dbReference type="InterPro" id="IPR035965">
    <property type="entry name" value="PAS-like_dom_sf"/>
</dbReference>
<keyword evidence="1" id="KW-0597">Phosphoprotein</keyword>
<feature type="transmembrane region" description="Helical" evidence="2">
    <location>
        <begin position="138"/>
        <end position="158"/>
    </location>
</feature>